<sequence length="465" mass="52486">MVLSDKILFPPCTSEKCTVDEEEKRKVAAVQPCAMTEKCVSACSAYGRVCPCAARIAGHAACEAMQELMKGSKIFKEDERTFVHLDPNDITISEKLGEGGFSNVNRCVVQAGDEAGQEFAVKYLKRKAMVDIHQFKHGAADLAIEASFFLHSLDHPNIVKLHGVSAGKIENNVASGEECGFFIVVDRLFDTLESRIETFRKEQEDYSTNPLIRRGGAYREKQKSNLMERCRIALEIASAIEYLHSKQIIFRDLKPDNIGFDKHGTLKIFDFGLAKELKPELCNQDGRYRLTGNTGSRRYMAPEVAKDCPYDMTVDSYSFGILLWELCSAEKPFYGYSSGKHMQQVVLGGERPKMDSQHTVYWPENLQWIMTRCWSPFPSLRPSFSTISEILMDVLAKKESLPHRLLMHTINEEKHPLEGPVGGFVSLFSRKANRRSTTAGTIDDKSQDSEASAYRRKSWGFGMRR</sequence>
<proteinExistence type="predicted"/>
<evidence type="ECO:0000259" key="3">
    <source>
        <dbReference type="PROSITE" id="PS50011"/>
    </source>
</evidence>
<reference evidence="4" key="1">
    <citation type="submission" date="2022-02" db="EMBL/GenBank/DDBJ databases">
        <authorList>
            <person name="Giguere J D."/>
        </authorList>
    </citation>
    <scope>NUCLEOTIDE SEQUENCE</scope>
    <source>
        <strain evidence="4">CCAP 1055/1</strain>
    </source>
</reference>
<feature type="compositionally biased region" description="Basic residues" evidence="2">
    <location>
        <begin position="454"/>
        <end position="465"/>
    </location>
</feature>
<organism evidence="4">
    <name type="scientific">Phaeodactylum tricornutum</name>
    <name type="common">Diatom</name>
    <dbReference type="NCBI Taxonomy" id="2850"/>
    <lineage>
        <taxon>Eukaryota</taxon>
        <taxon>Sar</taxon>
        <taxon>Stramenopiles</taxon>
        <taxon>Ochrophyta</taxon>
        <taxon>Bacillariophyta</taxon>
        <taxon>Bacillariophyceae</taxon>
        <taxon>Bacillariophycidae</taxon>
        <taxon>Naviculales</taxon>
        <taxon>Phaeodactylaceae</taxon>
        <taxon>Phaeodactylum</taxon>
    </lineage>
</organism>
<dbReference type="GO" id="GO:0004674">
    <property type="term" value="F:protein serine/threonine kinase activity"/>
    <property type="evidence" value="ECO:0007669"/>
    <property type="project" value="TreeGrafter"/>
</dbReference>
<dbReference type="InterPro" id="IPR017441">
    <property type="entry name" value="Protein_kinase_ATP_BS"/>
</dbReference>
<feature type="region of interest" description="Disordered" evidence="2">
    <location>
        <begin position="436"/>
        <end position="465"/>
    </location>
</feature>
<name>A0A8J9SMS5_PHATR</name>
<gene>
    <name evidence="4" type="ORF">PTTT1_LOCUS2942</name>
</gene>
<dbReference type="Proteomes" id="UP000836788">
    <property type="component" value="Chromosome 1"/>
</dbReference>
<dbReference type="InterPro" id="IPR001245">
    <property type="entry name" value="Ser-Thr/Tyr_kinase_cat_dom"/>
</dbReference>
<keyword evidence="1" id="KW-0067">ATP-binding</keyword>
<dbReference type="AlphaFoldDB" id="A0A8J9SMS5"/>
<dbReference type="PANTHER" id="PTHR44329">
    <property type="entry name" value="SERINE/THREONINE-PROTEIN KINASE TNNI3K-RELATED"/>
    <property type="match status" value="1"/>
</dbReference>
<dbReference type="Pfam" id="PF07714">
    <property type="entry name" value="PK_Tyr_Ser-Thr"/>
    <property type="match status" value="1"/>
</dbReference>
<dbReference type="PROSITE" id="PS00107">
    <property type="entry name" value="PROTEIN_KINASE_ATP"/>
    <property type="match status" value="1"/>
</dbReference>
<dbReference type="PROSITE" id="PS50011">
    <property type="entry name" value="PROTEIN_KINASE_DOM"/>
    <property type="match status" value="1"/>
</dbReference>
<dbReference type="Gene3D" id="3.30.200.20">
    <property type="entry name" value="Phosphorylase Kinase, domain 1"/>
    <property type="match status" value="1"/>
</dbReference>
<dbReference type="SMART" id="SM00220">
    <property type="entry name" value="S_TKc"/>
    <property type="match status" value="1"/>
</dbReference>
<dbReference type="GO" id="GO:0005524">
    <property type="term" value="F:ATP binding"/>
    <property type="evidence" value="ECO:0007669"/>
    <property type="project" value="UniProtKB-UniRule"/>
</dbReference>
<dbReference type="InterPro" id="IPR011009">
    <property type="entry name" value="Kinase-like_dom_sf"/>
</dbReference>
<dbReference type="EMBL" id="OU594942">
    <property type="protein sequence ID" value="CAG9277150.1"/>
    <property type="molecule type" value="Genomic_DNA"/>
</dbReference>
<dbReference type="InterPro" id="IPR051681">
    <property type="entry name" value="Ser/Thr_Kinases-Pseudokinases"/>
</dbReference>
<evidence type="ECO:0000313" key="4">
    <source>
        <dbReference type="EMBL" id="CAG9277150.1"/>
    </source>
</evidence>
<evidence type="ECO:0000256" key="2">
    <source>
        <dbReference type="SAM" id="MobiDB-lite"/>
    </source>
</evidence>
<evidence type="ECO:0000256" key="1">
    <source>
        <dbReference type="PROSITE-ProRule" id="PRU10141"/>
    </source>
</evidence>
<dbReference type="Gene3D" id="1.10.510.10">
    <property type="entry name" value="Transferase(Phosphotransferase) domain 1"/>
    <property type="match status" value="1"/>
</dbReference>
<feature type="domain" description="Protein kinase" evidence="3">
    <location>
        <begin position="90"/>
        <end position="406"/>
    </location>
</feature>
<keyword evidence="1" id="KW-0547">Nucleotide-binding</keyword>
<dbReference type="InterPro" id="IPR000719">
    <property type="entry name" value="Prot_kinase_dom"/>
</dbReference>
<feature type="binding site" evidence="1">
    <location>
        <position position="122"/>
    </location>
    <ligand>
        <name>ATP</name>
        <dbReference type="ChEBI" id="CHEBI:30616"/>
    </ligand>
</feature>
<protein>
    <recommendedName>
        <fullName evidence="3">Protein kinase domain-containing protein</fullName>
    </recommendedName>
</protein>
<dbReference type="SUPFAM" id="SSF56112">
    <property type="entry name" value="Protein kinase-like (PK-like)"/>
    <property type="match status" value="1"/>
</dbReference>
<accession>A0A8J9SMS5</accession>